<protein>
    <submittedName>
        <fullName evidence="2">Polynucleotide kinase 3'-phosphatase</fullName>
    </submittedName>
</protein>
<dbReference type="InterPro" id="IPR036412">
    <property type="entry name" value="HAD-like_sf"/>
</dbReference>
<dbReference type="SUPFAM" id="SSF52540">
    <property type="entry name" value="P-loop containing nucleoside triphosphate hydrolases"/>
    <property type="match status" value="1"/>
</dbReference>
<dbReference type="GO" id="GO:0016301">
    <property type="term" value="F:kinase activity"/>
    <property type="evidence" value="ECO:0007669"/>
    <property type="project" value="UniProtKB-KW"/>
</dbReference>
<evidence type="ECO:0000313" key="2">
    <source>
        <dbReference type="EMBL" id="WRT70721.1"/>
    </source>
</evidence>
<proteinExistence type="predicted"/>
<dbReference type="InterPro" id="IPR006551">
    <property type="entry name" value="Polynucleotide_phosphatase"/>
</dbReference>
<sequence length="419" mass="47323">MPPVKRSSEGLIAPPPAKKGDFQSSPPTLIHFTHLDPFAASSSSSSSSGSKKIAVSFYDLDGTLIKPRSGAQFPKSRDDWMWWHPSVPERLKKEHDEGRHLIVISNQGDPREKIRQEWKAKLSLIATKIPKDIPVRILAALSKSDGYRKPNIGMYEVVERIYKERGLEIDLEHSVFVGDAAGRAAKGSQGKDHGDTDYKFALNVGLKFVTPEEHFLGHARPRFPEPPIGFLPSKLGSLASLPHIVPSHTPITRPSLEIVLFVGPPASGKSSFFRKHFPPEGYEHINQDLLGTRDRCLRIAETFLAEGKKVVIDNTNRNRETRAHWIRLAIRLKIPIRVFHFLCPLELAKHNNVYRACYGPTNEPTRTLLPISAFSSYAVAFEKPSIDEGFDEIRGVNFHFEGTDDQRRKWDMYMLEPKR</sequence>
<dbReference type="EMBL" id="CP141891">
    <property type="protein sequence ID" value="WRT70721.1"/>
    <property type="molecule type" value="Genomic_DNA"/>
</dbReference>
<dbReference type="InterPro" id="IPR013954">
    <property type="entry name" value="PNK3P"/>
</dbReference>
<dbReference type="Gene3D" id="3.40.50.300">
    <property type="entry name" value="P-loop containing nucleotide triphosphate hydrolases"/>
    <property type="match status" value="1"/>
</dbReference>
<evidence type="ECO:0000256" key="1">
    <source>
        <dbReference type="SAM" id="MobiDB-lite"/>
    </source>
</evidence>
<keyword evidence="3" id="KW-1185">Reference proteome</keyword>
<dbReference type="Pfam" id="PF08645">
    <property type="entry name" value="PNK3P"/>
    <property type="match status" value="1"/>
</dbReference>
<dbReference type="InterPro" id="IPR023214">
    <property type="entry name" value="HAD_sf"/>
</dbReference>
<dbReference type="Proteomes" id="UP001329825">
    <property type="component" value="Chromosome 11"/>
</dbReference>
<feature type="region of interest" description="Disordered" evidence="1">
    <location>
        <begin position="1"/>
        <end position="26"/>
    </location>
</feature>
<dbReference type="RefSeq" id="XP_062795460.1">
    <property type="nucleotide sequence ID" value="XM_062939409.1"/>
</dbReference>
<name>A0ABZ1D9F6_9TREE</name>
<reference evidence="2 3" key="1">
    <citation type="submission" date="2024-01" db="EMBL/GenBank/DDBJ databases">
        <title>Comparative genomics of Cryptococcus and Kwoniella reveals pathogenesis evolution and contrasting modes of karyotype evolution via chromosome fusion or intercentromeric recombination.</title>
        <authorList>
            <person name="Coelho M.A."/>
            <person name="David-Palma M."/>
            <person name="Shea T."/>
            <person name="Bowers K."/>
            <person name="McGinley-Smith S."/>
            <person name="Mohammad A.W."/>
            <person name="Gnirke A."/>
            <person name="Yurkov A.M."/>
            <person name="Nowrousian M."/>
            <person name="Sun S."/>
            <person name="Cuomo C.A."/>
            <person name="Heitman J."/>
        </authorList>
    </citation>
    <scope>NUCLEOTIDE SEQUENCE [LARGE SCALE GENOMIC DNA]</scope>
    <source>
        <strain evidence="2">CBS 11374</strain>
    </source>
</reference>
<organism evidence="2 3">
    <name type="scientific">Kwoniella shivajii</name>
    <dbReference type="NCBI Taxonomy" id="564305"/>
    <lineage>
        <taxon>Eukaryota</taxon>
        <taxon>Fungi</taxon>
        <taxon>Dikarya</taxon>
        <taxon>Basidiomycota</taxon>
        <taxon>Agaricomycotina</taxon>
        <taxon>Tremellomycetes</taxon>
        <taxon>Tremellales</taxon>
        <taxon>Cryptococcaceae</taxon>
        <taxon>Kwoniella</taxon>
    </lineage>
</organism>
<dbReference type="Gene3D" id="3.40.50.1000">
    <property type="entry name" value="HAD superfamily/HAD-like"/>
    <property type="match status" value="1"/>
</dbReference>
<dbReference type="PANTHER" id="PTHR12083:SF9">
    <property type="entry name" value="BIFUNCTIONAL POLYNUCLEOTIDE PHOSPHATASE_KINASE"/>
    <property type="match status" value="1"/>
</dbReference>
<dbReference type="InterPro" id="IPR006549">
    <property type="entry name" value="HAD-SF_hydro_IIIA"/>
</dbReference>
<keyword evidence="2" id="KW-0418">Kinase</keyword>
<gene>
    <name evidence="2" type="ORF">IL334_007719</name>
</gene>
<evidence type="ECO:0000313" key="3">
    <source>
        <dbReference type="Proteomes" id="UP001329825"/>
    </source>
</evidence>
<dbReference type="SUPFAM" id="SSF56784">
    <property type="entry name" value="HAD-like"/>
    <property type="match status" value="1"/>
</dbReference>
<dbReference type="GeneID" id="87959849"/>
<keyword evidence="2" id="KW-0808">Transferase</keyword>
<dbReference type="PANTHER" id="PTHR12083">
    <property type="entry name" value="BIFUNCTIONAL POLYNUCLEOTIDE PHOSPHATASE/KINASE"/>
    <property type="match status" value="1"/>
</dbReference>
<dbReference type="Pfam" id="PF13671">
    <property type="entry name" value="AAA_33"/>
    <property type="match status" value="1"/>
</dbReference>
<dbReference type="NCBIfam" id="TIGR01662">
    <property type="entry name" value="HAD-SF-IIIA"/>
    <property type="match status" value="1"/>
</dbReference>
<dbReference type="NCBIfam" id="TIGR01664">
    <property type="entry name" value="DNA-3'-Pase"/>
    <property type="match status" value="1"/>
</dbReference>
<accession>A0ABZ1D9F6</accession>
<dbReference type="InterPro" id="IPR027417">
    <property type="entry name" value="P-loop_NTPase"/>
</dbReference>